<proteinExistence type="predicted"/>
<sequence length="318" mass="37234">MEHMHDEMLNDIMLKLPLKTVARWKCVCKSWYSLLNSSDFIIQYLQLSNNKIRRNINDHDLILKFETENDYIDMISILSHETLGVLDTQKLSTYTQQKYNQIQGCRNSVVCITSDRQYTLKVLLWNPKTRQVKVVPKNSYCRGPSIMPHSYDTLFGFGFDDKNNDYKVVIFGGYPSSSHSNGFYYDVEVYSLKLDRWRLVRCNFKDRFLKVNTRRVVSTCTDGMCSWPVRHQRREAILSFDMSMEIIILTPLPSRKKRYSAKELLISRNGPAGFVGIVDLNGHVAFFDHVGVNFYNIWWLGEIGVEDSWTKLFIIVFQ</sequence>
<comment type="caution">
    <text evidence="2">The sequence shown here is derived from an EMBL/GenBank/DDBJ whole genome shotgun (WGS) entry which is preliminary data.</text>
</comment>
<reference evidence="2" key="1">
    <citation type="submission" date="2020-03" db="EMBL/GenBank/DDBJ databases">
        <title>A high-quality chromosome-level genome assembly of a woody plant with both climbing and erect habits, Rhamnella rubrinervis.</title>
        <authorList>
            <person name="Lu Z."/>
            <person name="Yang Y."/>
            <person name="Zhu X."/>
            <person name="Sun Y."/>
        </authorList>
    </citation>
    <scope>NUCLEOTIDE SEQUENCE</scope>
    <source>
        <strain evidence="2">BYM</strain>
        <tissue evidence="2">Leaf</tissue>
    </source>
</reference>
<accession>A0A8K0MLE7</accession>
<dbReference type="AlphaFoldDB" id="A0A8K0MLE7"/>
<dbReference type="InterPro" id="IPR011043">
    <property type="entry name" value="Gal_Oxase/kelch_b-propeller"/>
</dbReference>
<dbReference type="PANTHER" id="PTHR31672">
    <property type="entry name" value="BNACNNG10540D PROTEIN"/>
    <property type="match status" value="1"/>
</dbReference>
<dbReference type="Pfam" id="PF00646">
    <property type="entry name" value="F-box"/>
    <property type="match status" value="1"/>
</dbReference>
<evidence type="ECO:0000313" key="2">
    <source>
        <dbReference type="EMBL" id="KAF3450486.1"/>
    </source>
</evidence>
<evidence type="ECO:0000313" key="3">
    <source>
        <dbReference type="Proteomes" id="UP000796880"/>
    </source>
</evidence>
<dbReference type="InterPro" id="IPR036047">
    <property type="entry name" value="F-box-like_dom_sf"/>
</dbReference>
<dbReference type="EMBL" id="VOIH02000003">
    <property type="protein sequence ID" value="KAF3450486.1"/>
    <property type="molecule type" value="Genomic_DNA"/>
</dbReference>
<dbReference type="InterPro" id="IPR017451">
    <property type="entry name" value="F-box-assoc_interact_dom"/>
</dbReference>
<gene>
    <name evidence="2" type="ORF">FNV43_RR06569</name>
</gene>
<keyword evidence="3" id="KW-1185">Reference proteome</keyword>
<dbReference type="Proteomes" id="UP000796880">
    <property type="component" value="Unassembled WGS sequence"/>
</dbReference>
<dbReference type="OrthoDB" id="1141067at2759"/>
<organism evidence="2 3">
    <name type="scientific">Rhamnella rubrinervis</name>
    <dbReference type="NCBI Taxonomy" id="2594499"/>
    <lineage>
        <taxon>Eukaryota</taxon>
        <taxon>Viridiplantae</taxon>
        <taxon>Streptophyta</taxon>
        <taxon>Embryophyta</taxon>
        <taxon>Tracheophyta</taxon>
        <taxon>Spermatophyta</taxon>
        <taxon>Magnoliopsida</taxon>
        <taxon>eudicotyledons</taxon>
        <taxon>Gunneridae</taxon>
        <taxon>Pentapetalae</taxon>
        <taxon>rosids</taxon>
        <taxon>fabids</taxon>
        <taxon>Rosales</taxon>
        <taxon>Rhamnaceae</taxon>
        <taxon>rhamnoid group</taxon>
        <taxon>Rhamneae</taxon>
        <taxon>Rhamnella</taxon>
    </lineage>
</organism>
<protein>
    <recommendedName>
        <fullName evidence="1">F-box domain-containing protein</fullName>
    </recommendedName>
</protein>
<evidence type="ECO:0000259" key="1">
    <source>
        <dbReference type="SMART" id="SM00256"/>
    </source>
</evidence>
<dbReference type="InterPro" id="IPR050796">
    <property type="entry name" value="SCF_F-box_component"/>
</dbReference>
<dbReference type="InterPro" id="IPR001810">
    <property type="entry name" value="F-box_dom"/>
</dbReference>
<feature type="domain" description="F-box" evidence="1">
    <location>
        <begin position="4"/>
        <end position="44"/>
    </location>
</feature>
<dbReference type="PANTHER" id="PTHR31672:SF10">
    <property type="entry name" value="F-BOX DOMAIN-CONTAINING PROTEIN"/>
    <property type="match status" value="1"/>
</dbReference>
<dbReference type="SUPFAM" id="SSF50965">
    <property type="entry name" value="Galactose oxidase, central domain"/>
    <property type="match status" value="1"/>
</dbReference>
<dbReference type="InterPro" id="IPR013187">
    <property type="entry name" value="F-box-assoc_dom_typ3"/>
</dbReference>
<dbReference type="SUPFAM" id="SSF81383">
    <property type="entry name" value="F-box domain"/>
    <property type="match status" value="1"/>
</dbReference>
<dbReference type="NCBIfam" id="TIGR01640">
    <property type="entry name" value="F_box_assoc_1"/>
    <property type="match status" value="1"/>
</dbReference>
<dbReference type="SMART" id="SM00256">
    <property type="entry name" value="FBOX"/>
    <property type="match status" value="1"/>
</dbReference>
<dbReference type="Pfam" id="PF08268">
    <property type="entry name" value="FBA_3"/>
    <property type="match status" value="1"/>
</dbReference>
<dbReference type="Gene3D" id="1.20.1280.50">
    <property type="match status" value="1"/>
</dbReference>
<name>A0A8K0MLE7_9ROSA</name>